<dbReference type="Proteomes" id="UP000609651">
    <property type="component" value="Unassembled WGS sequence"/>
</dbReference>
<proteinExistence type="predicted"/>
<dbReference type="EMBL" id="WTPX01000015">
    <property type="protein sequence ID" value="NNJ24717.1"/>
    <property type="molecule type" value="Genomic_DNA"/>
</dbReference>
<protein>
    <recommendedName>
        <fullName evidence="5">DUF2142 domain-containing protein</fullName>
    </recommendedName>
</protein>
<comment type="caution">
    <text evidence="3">The sequence shown here is derived from an EMBL/GenBank/DDBJ whole genome shotgun (WGS) entry which is preliminary data.</text>
</comment>
<feature type="transmembrane region" description="Helical" evidence="2">
    <location>
        <begin position="446"/>
        <end position="464"/>
    </location>
</feature>
<evidence type="ECO:0000313" key="3">
    <source>
        <dbReference type="EMBL" id="NNJ24717.1"/>
    </source>
</evidence>
<feature type="transmembrane region" description="Helical" evidence="2">
    <location>
        <begin position="125"/>
        <end position="144"/>
    </location>
</feature>
<name>A0ABX1V9E2_9PLAN</name>
<organism evidence="3 4">
    <name type="scientific">Alienimonas chondri</name>
    <dbReference type="NCBI Taxonomy" id="2681879"/>
    <lineage>
        <taxon>Bacteria</taxon>
        <taxon>Pseudomonadati</taxon>
        <taxon>Planctomycetota</taxon>
        <taxon>Planctomycetia</taxon>
        <taxon>Planctomycetales</taxon>
        <taxon>Planctomycetaceae</taxon>
        <taxon>Alienimonas</taxon>
    </lineage>
</organism>
<keyword evidence="4" id="KW-1185">Reference proteome</keyword>
<feature type="transmembrane region" description="Helical" evidence="2">
    <location>
        <begin position="156"/>
        <end position="173"/>
    </location>
</feature>
<evidence type="ECO:0008006" key="5">
    <source>
        <dbReference type="Google" id="ProtNLM"/>
    </source>
</evidence>
<gene>
    <name evidence="3" type="ORF">LzC2_07760</name>
</gene>
<reference evidence="3 4" key="1">
    <citation type="journal article" date="2020" name="Syst. Appl. Microbiol.">
        <title>Alienimonas chondri sp. nov., a novel planctomycete isolated from the biofilm of the red alga Chondrus crispus.</title>
        <authorList>
            <person name="Vitorino I."/>
            <person name="Albuquerque L."/>
            <person name="Wiegand S."/>
            <person name="Kallscheuer N."/>
            <person name="da Costa M.S."/>
            <person name="Lobo-da-Cunha A."/>
            <person name="Jogler C."/>
            <person name="Lage O.M."/>
        </authorList>
    </citation>
    <scope>NUCLEOTIDE SEQUENCE [LARGE SCALE GENOMIC DNA]</scope>
    <source>
        <strain evidence="3 4">LzC2</strain>
    </source>
</reference>
<feature type="region of interest" description="Disordered" evidence="1">
    <location>
        <begin position="1"/>
        <end position="38"/>
    </location>
</feature>
<evidence type="ECO:0000256" key="1">
    <source>
        <dbReference type="SAM" id="MobiDB-lite"/>
    </source>
</evidence>
<feature type="transmembrane region" description="Helical" evidence="2">
    <location>
        <begin position="185"/>
        <end position="204"/>
    </location>
</feature>
<evidence type="ECO:0000256" key="2">
    <source>
        <dbReference type="SAM" id="Phobius"/>
    </source>
</evidence>
<keyword evidence="2" id="KW-1133">Transmembrane helix</keyword>
<feature type="transmembrane region" description="Helical" evidence="2">
    <location>
        <begin position="279"/>
        <end position="299"/>
    </location>
</feature>
<feature type="transmembrane region" description="Helical" evidence="2">
    <location>
        <begin position="385"/>
        <end position="406"/>
    </location>
</feature>
<feature type="transmembrane region" description="Helical" evidence="2">
    <location>
        <begin position="340"/>
        <end position="364"/>
    </location>
</feature>
<keyword evidence="2" id="KW-0812">Transmembrane</keyword>
<sequence length="487" mass="53656">MGEAEGGRTRSRLPAGRLSRHCSGMRDPRPVPDADSPSAVPLPPAALHGWRAGSLVLIALSLGLHVAASVRAEPLRSANDRSRWATVRALTERGDFRIDPYEFQPRWSTIDQVQVDGNLYSTKPALLPITAAAISLPVEAVTGWNLAKNPEPHTRWTLLILNLLPFAAALLAVRNLLSDVARTDLARYLTLGTLGFATAISAFLPVFNNHTIAACCCALAAVPLIRIRRGAQTGGDRSEWRIAAAGFFAALTACNELPAGLFGLAALAVCLRADWKRTLIWFAPAAAVPVLLFAAATLWQTGSLKPFYMSYGSETYEFIRNGQPSYWMHPTGLDAARDGFWTYLFHCTFGHHGIFSLTPIWLLAGWAWMHSLRPLFTKSADKRHPLAGFAVVTGLLSVAILAFYLTRTENYNYGGRSVALRWMIWLAPLWALCLAPLADAMERRRWFAPLAATLLALSATSAWLDAPDPWQNPWLMRAMEERGWIDY</sequence>
<accession>A0ABX1V9E2</accession>
<keyword evidence="2" id="KW-0472">Membrane</keyword>
<feature type="transmembrane region" description="Helical" evidence="2">
    <location>
        <begin position="418"/>
        <end position="437"/>
    </location>
</feature>
<evidence type="ECO:0000313" key="4">
    <source>
        <dbReference type="Proteomes" id="UP000609651"/>
    </source>
</evidence>